<keyword evidence="3" id="KW-1185">Reference proteome</keyword>
<protein>
    <submittedName>
        <fullName evidence="2">Uncharacterized protein</fullName>
    </submittedName>
</protein>
<dbReference type="KEGG" id="ksn:43592106"/>
<reference evidence="2" key="2">
    <citation type="submission" date="2024-01" db="EMBL/GenBank/DDBJ databases">
        <title>Comparative genomics of Cryptococcus and Kwoniella reveals pathogenesis evolution and contrasting modes of karyotype evolution via chromosome fusion or intercentromeric recombination.</title>
        <authorList>
            <person name="Coelho M.A."/>
            <person name="David-Palma M."/>
            <person name="Shea T."/>
            <person name="Bowers K."/>
            <person name="McGinley-Smith S."/>
            <person name="Mohammad A.W."/>
            <person name="Gnirke A."/>
            <person name="Yurkov A.M."/>
            <person name="Nowrousian M."/>
            <person name="Sun S."/>
            <person name="Cuomo C.A."/>
            <person name="Heitman J."/>
        </authorList>
    </citation>
    <scope>NUCLEOTIDE SEQUENCE</scope>
    <source>
        <strain evidence="2">CBS 12478</strain>
    </source>
</reference>
<proteinExistence type="predicted"/>
<feature type="compositionally biased region" description="Polar residues" evidence="1">
    <location>
        <begin position="264"/>
        <end position="274"/>
    </location>
</feature>
<dbReference type="GeneID" id="43592106"/>
<dbReference type="Proteomes" id="UP000322225">
    <property type="component" value="Chromosome 8"/>
</dbReference>
<feature type="compositionally biased region" description="Basic residues" evidence="1">
    <location>
        <begin position="79"/>
        <end position="97"/>
    </location>
</feature>
<evidence type="ECO:0000313" key="2">
    <source>
        <dbReference type="EMBL" id="WWD20011.1"/>
    </source>
</evidence>
<feature type="region of interest" description="Disordered" evidence="1">
    <location>
        <begin position="233"/>
        <end position="416"/>
    </location>
</feature>
<evidence type="ECO:0000256" key="1">
    <source>
        <dbReference type="SAM" id="MobiDB-lite"/>
    </source>
</evidence>
<sequence>MQSRLFDSAKSACDICKNGEVERSVLWDPTENRPYQSLGACSNKNCKTNTQNHYAATQELRDREWKKKMELQRDETSHKHGGGHSRSHHRQGGRRSSHNKETTLQASERRQSRAPRSRVEPYSDEIGESAKAGARMYGSEPAATHGEAQLPAAPAAYLSNDDLNWLSASDQVPLLGRQPSRHRRQVQPFELDGGRNQHLHTQILELEGPLVQPQEMEGEYGSTYQRVSRSYTAPHAPLAGSPQELPARSSRDQEGGATLYFPVTPSSTRSSQPTLEWERSSPHSKTRRASIALPPSAQPYGEYYGQAGNDHANQAPPSYPHHDAYRSANPTSGYSIPAAGTSVLPIAPSREGETTGRGPTWIKAIQPNSSSERSGKRKKDKGKLVDFGNSIVRSLTPQNHKRPPISRPNQNIDPSTSTWGVKQYLDLQNPGAARSFCDLRALRATCGNDASWVAINPSKYKDILEENAEDDFTAREIWDLQKENCFLRNEYREKRSRWKRQ</sequence>
<dbReference type="RefSeq" id="XP_031857793.2">
    <property type="nucleotide sequence ID" value="XM_032007934.2"/>
</dbReference>
<evidence type="ECO:0000313" key="3">
    <source>
        <dbReference type="Proteomes" id="UP000322225"/>
    </source>
</evidence>
<feature type="compositionally biased region" description="Basic and acidic residues" evidence="1">
    <location>
        <begin position="69"/>
        <end position="78"/>
    </location>
</feature>
<dbReference type="AlphaFoldDB" id="A0AAJ8LK23"/>
<organism evidence="2 3">
    <name type="scientific">Kwoniella shandongensis</name>
    <dbReference type="NCBI Taxonomy" id="1734106"/>
    <lineage>
        <taxon>Eukaryota</taxon>
        <taxon>Fungi</taxon>
        <taxon>Dikarya</taxon>
        <taxon>Basidiomycota</taxon>
        <taxon>Agaricomycotina</taxon>
        <taxon>Tremellomycetes</taxon>
        <taxon>Tremellales</taxon>
        <taxon>Cryptococcaceae</taxon>
        <taxon>Kwoniella</taxon>
    </lineage>
</organism>
<dbReference type="EMBL" id="CP144058">
    <property type="protein sequence ID" value="WWD20011.1"/>
    <property type="molecule type" value="Genomic_DNA"/>
</dbReference>
<gene>
    <name evidence="2" type="ORF">CI109_104484</name>
</gene>
<feature type="compositionally biased region" description="Basic and acidic residues" evidence="1">
    <location>
        <begin position="107"/>
        <end position="121"/>
    </location>
</feature>
<name>A0AAJ8LK23_9TREE</name>
<feature type="compositionally biased region" description="Polar residues" evidence="1">
    <location>
        <begin position="407"/>
        <end position="416"/>
    </location>
</feature>
<reference evidence="2" key="1">
    <citation type="submission" date="2017-08" db="EMBL/GenBank/DDBJ databases">
        <authorList>
            <person name="Cuomo C."/>
            <person name="Billmyre B."/>
            <person name="Heitman J."/>
        </authorList>
    </citation>
    <scope>NUCLEOTIDE SEQUENCE</scope>
    <source>
        <strain evidence="2">CBS 12478</strain>
    </source>
</reference>
<accession>A0AAJ8LK23</accession>
<feature type="region of interest" description="Disordered" evidence="1">
    <location>
        <begin position="69"/>
        <end position="126"/>
    </location>
</feature>